<keyword evidence="3" id="KW-1185">Reference proteome</keyword>
<protein>
    <submittedName>
        <fullName evidence="2">Uncharacterized protein</fullName>
    </submittedName>
</protein>
<dbReference type="Proteomes" id="UP000799424">
    <property type="component" value="Unassembled WGS sequence"/>
</dbReference>
<evidence type="ECO:0000313" key="3">
    <source>
        <dbReference type="Proteomes" id="UP000799424"/>
    </source>
</evidence>
<feature type="transmembrane region" description="Helical" evidence="1">
    <location>
        <begin position="54"/>
        <end position="73"/>
    </location>
</feature>
<name>A0A6A7A089_9PLEO</name>
<organism evidence="2 3">
    <name type="scientific">Ophiobolus disseminans</name>
    <dbReference type="NCBI Taxonomy" id="1469910"/>
    <lineage>
        <taxon>Eukaryota</taxon>
        <taxon>Fungi</taxon>
        <taxon>Dikarya</taxon>
        <taxon>Ascomycota</taxon>
        <taxon>Pezizomycotina</taxon>
        <taxon>Dothideomycetes</taxon>
        <taxon>Pleosporomycetidae</taxon>
        <taxon>Pleosporales</taxon>
        <taxon>Pleosporineae</taxon>
        <taxon>Phaeosphaeriaceae</taxon>
        <taxon>Ophiobolus</taxon>
    </lineage>
</organism>
<sequence>MGLNGCRSEVVPIGLGAALAGSLLFHGSRLLESAHRPWAFVVFGGCGHWRQGPAAGALLLGRIVVGTAAYLLWRSSAKHRLRLPERLLRTDHTAFH</sequence>
<dbReference type="EMBL" id="MU006225">
    <property type="protein sequence ID" value="KAF2826742.1"/>
    <property type="molecule type" value="Genomic_DNA"/>
</dbReference>
<evidence type="ECO:0000313" key="2">
    <source>
        <dbReference type="EMBL" id="KAF2826742.1"/>
    </source>
</evidence>
<accession>A0A6A7A089</accession>
<dbReference type="AlphaFoldDB" id="A0A6A7A089"/>
<evidence type="ECO:0000256" key="1">
    <source>
        <dbReference type="SAM" id="Phobius"/>
    </source>
</evidence>
<keyword evidence="1" id="KW-1133">Transmembrane helix</keyword>
<keyword evidence="1" id="KW-0472">Membrane</keyword>
<proteinExistence type="predicted"/>
<reference evidence="2" key="1">
    <citation type="journal article" date="2020" name="Stud. Mycol.">
        <title>101 Dothideomycetes genomes: a test case for predicting lifestyles and emergence of pathogens.</title>
        <authorList>
            <person name="Haridas S."/>
            <person name="Albert R."/>
            <person name="Binder M."/>
            <person name="Bloem J."/>
            <person name="Labutti K."/>
            <person name="Salamov A."/>
            <person name="Andreopoulos B."/>
            <person name="Baker S."/>
            <person name="Barry K."/>
            <person name="Bills G."/>
            <person name="Bluhm B."/>
            <person name="Cannon C."/>
            <person name="Castanera R."/>
            <person name="Culley D."/>
            <person name="Daum C."/>
            <person name="Ezra D."/>
            <person name="Gonzalez J."/>
            <person name="Henrissat B."/>
            <person name="Kuo A."/>
            <person name="Liang C."/>
            <person name="Lipzen A."/>
            <person name="Lutzoni F."/>
            <person name="Magnuson J."/>
            <person name="Mondo S."/>
            <person name="Nolan M."/>
            <person name="Ohm R."/>
            <person name="Pangilinan J."/>
            <person name="Park H.-J."/>
            <person name="Ramirez L."/>
            <person name="Alfaro M."/>
            <person name="Sun H."/>
            <person name="Tritt A."/>
            <person name="Yoshinaga Y."/>
            <person name="Zwiers L.-H."/>
            <person name="Turgeon B."/>
            <person name="Goodwin S."/>
            <person name="Spatafora J."/>
            <person name="Crous P."/>
            <person name="Grigoriev I."/>
        </authorList>
    </citation>
    <scope>NUCLEOTIDE SEQUENCE</scope>
    <source>
        <strain evidence="2">CBS 113818</strain>
    </source>
</reference>
<keyword evidence="1" id="KW-0812">Transmembrane</keyword>
<gene>
    <name evidence="2" type="ORF">CC86DRAFT_369918</name>
</gene>